<dbReference type="GO" id="GO:0046872">
    <property type="term" value="F:metal ion binding"/>
    <property type="evidence" value="ECO:0007669"/>
    <property type="project" value="UniProtKB-KW"/>
</dbReference>
<feature type="transmembrane region" description="Helical" evidence="4">
    <location>
        <begin position="171"/>
        <end position="191"/>
    </location>
</feature>
<dbReference type="PANTHER" id="PTHR19353">
    <property type="entry name" value="FATTY ACID DESATURASE 2"/>
    <property type="match status" value="1"/>
</dbReference>
<dbReference type="STRING" id="286115.A0A507CLT9"/>
<sequence length="474" mass="54434">MGLRVRSDERKVEGTENGIPDSYYTSRAGKAFTWKQVSTHNTVNNLWIIVRGSVYDVTKFASRHPGGRDLILLGAGRDCTQVFETYHKPATVAKVLEKFRIGYTVDAELPTFPWPNAFNTTLRARVDQYFKDTKQDPKFHSSIYLKYFLIYCSVAISYYSQFYQSSVVNSWFYSFIAAVLLGIGCAQIGLMPMHDSSHCSISHNSKVWWIIGSTHDFLNGASFLVWIYQHMFGHHPYTNIAGADPDVAVDDPDIRRIIKKQQWFAHYAKQHLWVPIAYAALGMRVRIQDGILLFYHKTIDQIRVNPLSSYQKAIFWGGKGFFVFYRFILPCIFGNSASRVALLFAISDIVTSYWLALMFQANHVVEDVEWPQPDARNAMSIDWCEMQVETTQDYQHDSPLWAFLSGSLNYQAVHHIFPNVNQAYYPALAPVLKQTAQEFGIRYRIKDTFLEAFKGHVDYLKHMGKQPDIAKSAE</sequence>
<proteinExistence type="predicted"/>
<dbReference type="AlphaFoldDB" id="A0A507CLT9"/>
<keyword evidence="4" id="KW-1133">Transmembrane helix</keyword>
<dbReference type="PANTHER" id="PTHR19353:SF19">
    <property type="entry name" value="DELTA(5) FATTY ACID DESATURASE C-RELATED"/>
    <property type="match status" value="1"/>
</dbReference>
<dbReference type="Gene3D" id="3.10.120.10">
    <property type="entry name" value="Cytochrome b5-like heme/steroid binding domain"/>
    <property type="match status" value="1"/>
</dbReference>
<keyword evidence="4" id="KW-0812">Transmembrane</keyword>
<name>A0A507CLT9_9FUNG</name>
<dbReference type="GO" id="GO:0042759">
    <property type="term" value="P:long-chain fatty acid biosynthetic process"/>
    <property type="evidence" value="ECO:0007669"/>
    <property type="project" value="UniProtKB-ARBA"/>
</dbReference>
<evidence type="ECO:0000256" key="2">
    <source>
        <dbReference type="ARBA" id="ARBA00022723"/>
    </source>
</evidence>
<dbReference type="GO" id="GO:0016717">
    <property type="term" value="F:oxidoreductase activity, acting on paired donors, with oxidation of a pair of donors resulting in the reduction of molecular oxygen to two molecules of water"/>
    <property type="evidence" value="ECO:0007669"/>
    <property type="project" value="TreeGrafter"/>
</dbReference>
<dbReference type="SUPFAM" id="SSF55856">
    <property type="entry name" value="Cytochrome b5-like heme/steroid binding domain"/>
    <property type="match status" value="1"/>
</dbReference>
<keyword evidence="2" id="KW-0479">Metal-binding</keyword>
<dbReference type="PIRSF" id="PIRSF015921">
    <property type="entry name" value="FA_sphinglp_des"/>
    <property type="match status" value="1"/>
</dbReference>
<comment type="caution">
    <text evidence="6">The sequence shown here is derived from an EMBL/GenBank/DDBJ whole genome shotgun (WGS) entry which is preliminary data.</text>
</comment>
<dbReference type="Proteomes" id="UP000317494">
    <property type="component" value="Unassembled WGS sequence"/>
</dbReference>
<evidence type="ECO:0000256" key="3">
    <source>
        <dbReference type="ARBA" id="ARBA00023004"/>
    </source>
</evidence>
<evidence type="ECO:0000313" key="8">
    <source>
        <dbReference type="Proteomes" id="UP000317494"/>
    </source>
</evidence>
<dbReference type="PRINTS" id="PR00363">
    <property type="entry name" value="CYTOCHROMEB5"/>
</dbReference>
<dbReference type="Pfam" id="PF00173">
    <property type="entry name" value="Cyt-b5"/>
    <property type="match status" value="1"/>
</dbReference>
<organism evidence="6 8">
    <name type="scientific">Synchytrium endobioticum</name>
    <dbReference type="NCBI Taxonomy" id="286115"/>
    <lineage>
        <taxon>Eukaryota</taxon>
        <taxon>Fungi</taxon>
        <taxon>Fungi incertae sedis</taxon>
        <taxon>Chytridiomycota</taxon>
        <taxon>Chytridiomycota incertae sedis</taxon>
        <taxon>Chytridiomycetes</taxon>
        <taxon>Synchytriales</taxon>
        <taxon>Synchytriaceae</taxon>
        <taxon>Synchytrium</taxon>
    </lineage>
</organism>
<reference evidence="8 9" key="1">
    <citation type="journal article" date="2019" name="Sci. Rep.">
        <title>Comparative genomics of chytrid fungi reveal insights into the obligate biotrophic and pathogenic lifestyle of Synchytrium endobioticum.</title>
        <authorList>
            <person name="van de Vossenberg B.T.L.H."/>
            <person name="Warris S."/>
            <person name="Nguyen H.D.T."/>
            <person name="van Gent-Pelzer M.P.E."/>
            <person name="Joly D.L."/>
            <person name="van de Geest H.C."/>
            <person name="Bonants P.J.M."/>
            <person name="Smith D.S."/>
            <person name="Levesque C.A."/>
            <person name="van der Lee T.A.J."/>
        </authorList>
    </citation>
    <scope>NUCLEOTIDE SEQUENCE [LARGE SCALE GENOMIC DNA]</scope>
    <source>
        <strain evidence="7 9">LEV6574</strain>
        <strain evidence="6 8">MB42</strain>
    </source>
</reference>
<feature type="transmembrane region" description="Helical" evidence="4">
    <location>
        <begin position="207"/>
        <end position="228"/>
    </location>
</feature>
<dbReference type="InterPro" id="IPR012171">
    <property type="entry name" value="Fatty_acid_desaturase"/>
</dbReference>
<dbReference type="SMART" id="SM01117">
    <property type="entry name" value="Cyt-b5"/>
    <property type="match status" value="1"/>
</dbReference>
<evidence type="ECO:0000256" key="1">
    <source>
        <dbReference type="ARBA" id="ARBA00022617"/>
    </source>
</evidence>
<keyword evidence="8" id="KW-1185">Reference proteome</keyword>
<evidence type="ECO:0000256" key="4">
    <source>
        <dbReference type="SAM" id="Phobius"/>
    </source>
</evidence>
<evidence type="ECO:0000313" key="6">
    <source>
        <dbReference type="EMBL" id="TPX39305.1"/>
    </source>
</evidence>
<evidence type="ECO:0000313" key="9">
    <source>
        <dbReference type="Proteomes" id="UP000320475"/>
    </source>
</evidence>
<dbReference type="VEuPathDB" id="FungiDB:SeMB42_g06381"/>
<dbReference type="PROSITE" id="PS50255">
    <property type="entry name" value="CYTOCHROME_B5_2"/>
    <property type="match status" value="1"/>
</dbReference>
<keyword evidence="4" id="KW-0472">Membrane</keyword>
<accession>A0A507CLT9</accession>
<dbReference type="OrthoDB" id="260519at2759"/>
<feature type="domain" description="Cytochrome b5 heme-binding" evidence="5">
    <location>
        <begin position="29"/>
        <end position="105"/>
    </location>
</feature>
<keyword evidence="1" id="KW-0349">Heme</keyword>
<dbReference type="Pfam" id="PF00487">
    <property type="entry name" value="FA_desaturase"/>
    <property type="match status" value="1"/>
</dbReference>
<dbReference type="Proteomes" id="UP000320475">
    <property type="component" value="Unassembled WGS sequence"/>
</dbReference>
<evidence type="ECO:0000313" key="7">
    <source>
        <dbReference type="EMBL" id="TPX41119.1"/>
    </source>
</evidence>
<dbReference type="EMBL" id="QEAM01000340">
    <property type="protein sequence ID" value="TPX41119.1"/>
    <property type="molecule type" value="Genomic_DNA"/>
</dbReference>
<dbReference type="FunFam" id="3.10.120.10:FF:000007">
    <property type="entry name" value="Sulfite oxidase, mitochondrial"/>
    <property type="match status" value="1"/>
</dbReference>
<evidence type="ECO:0000259" key="5">
    <source>
        <dbReference type="PROSITE" id="PS50255"/>
    </source>
</evidence>
<keyword evidence="3" id="KW-0408">Iron</keyword>
<dbReference type="InterPro" id="IPR005804">
    <property type="entry name" value="FA_desaturase_dom"/>
</dbReference>
<dbReference type="GO" id="GO:0006636">
    <property type="term" value="P:unsaturated fatty acid biosynthetic process"/>
    <property type="evidence" value="ECO:0007669"/>
    <property type="project" value="UniProtKB-ARBA"/>
</dbReference>
<dbReference type="GO" id="GO:0016020">
    <property type="term" value="C:membrane"/>
    <property type="evidence" value="ECO:0007669"/>
    <property type="project" value="TreeGrafter"/>
</dbReference>
<dbReference type="CDD" id="cd03506">
    <property type="entry name" value="Delta6-FADS-like"/>
    <property type="match status" value="1"/>
</dbReference>
<gene>
    <name evidence="7" type="ORF">SeLEV6574_g06246</name>
    <name evidence="6" type="ORF">SeMB42_g06381</name>
</gene>
<protein>
    <recommendedName>
        <fullName evidence="5">Cytochrome b5 heme-binding domain-containing protein</fullName>
    </recommendedName>
</protein>
<dbReference type="InterPro" id="IPR001199">
    <property type="entry name" value="Cyt_B5-like_heme/steroid-bd"/>
</dbReference>
<feature type="transmembrane region" description="Helical" evidence="4">
    <location>
        <begin position="143"/>
        <end position="159"/>
    </location>
</feature>
<dbReference type="EMBL" id="QEAN01000355">
    <property type="protein sequence ID" value="TPX39305.1"/>
    <property type="molecule type" value="Genomic_DNA"/>
</dbReference>
<dbReference type="InterPro" id="IPR036400">
    <property type="entry name" value="Cyt_B5-like_heme/steroid_sf"/>
</dbReference>